<organism evidence="1 2">
    <name type="scientific">Flavobacterium pisciphilum</name>
    <dbReference type="NCBI Taxonomy" id="2893755"/>
    <lineage>
        <taxon>Bacteria</taxon>
        <taxon>Pseudomonadati</taxon>
        <taxon>Bacteroidota</taxon>
        <taxon>Flavobacteriia</taxon>
        <taxon>Flavobacteriales</taxon>
        <taxon>Flavobacteriaceae</taxon>
        <taxon>Flavobacterium</taxon>
    </lineage>
</organism>
<evidence type="ECO:0000313" key="2">
    <source>
        <dbReference type="Proteomes" id="UP001430919"/>
    </source>
</evidence>
<dbReference type="NCBIfam" id="NF040572">
    <property type="entry name" value="heme_bind_FMP"/>
    <property type="match status" value="1"/>
</dbReference>
<protein>
    <submittedName>
        <fullName evidence="1">Peroxidase, FMP-type</fullName>
    </submittedName>
</protein>
<dbReference type="InterPro" id="IPR047975">
    <property type="entry name" value="Heme_bind_FMP"/>
</dbReference>
<evidence type="ECO:0000313" key="1">
    <source>
        <dbReference type="EMBL" id="MCC9070563.1"/>
    </source>
</evidence>
<dbReference type="NCBIfam" id="NF040571">
    <property type="entry name" value="peroxidase_FMP"/>
    <property type="match status" value="1"/>
</dbReference>
<gene>
    <name evidence="1" type="ORF">LNQ49_02975</name>
</gene>
<keyword evidence="1" id="KW-0560">Oxidoreductase</keyword>
<dbReference type="Proteomes" id="UP001430919">
    <property type="component" value="Unassembled WGS sequence"/>
</dbReference>
<proteinExistence type="predicted"/>
<comment type="caution">
    <text evidence="1">The sequence shown here is derived from an EMBL/GenBank/DDBJ whole genome shotgun (WGS) entry which is preliminary data.</text>
</comment>
<accession>A0ABS8MP77</accession>
<sequence length="507" mass="57641">MLKPKEEIVEKKYYAKAVGSLDLWEKFKNYGKLTINDEIKPFTDETLQAQENKAEYGVLELLEGTWVSYKSDNDKKRGCIGTGIHTTIMPSPGVNLGTIPGKYSFECEEYIEALTFSLVPGGIRNRGGVSEQFCGAVKYEQSIKSVNTIKGQKDLKYTPIHEENGMYLWLSDLYNHAATAASIKEDRGILTQSEEDIKKYKFKGDYKDETLVKIKNDQNVYEYIAISQLKEGQKYYGVVPAKELKPGFGLDGPYFIPDYSISRSGVIPHGSTINLLGDLVPKKGKYVIEGAPEFPKGIEAWDFDHLSISPTMGGADTRHDGPINLDDPAPKWVHEKLTHANDPRENKIYTQRILAHQLYPYSVRPDLRLRDSIQGEEIDEYMSIKMSSKNKTGAQGGILNVPFVNRFVPTVEMNMNMSVQRVHDKVLNKKVLQLQYEQIVFFEFNFGDDGGTTSWPHIQVNTLRKIEDVPAEQRILIEEQFKGIKRHNDNDKAEYSILDSKCPYHKE</sequence>
<keyword evidence="2" id="KW-1185">Reference proteome</keyword>
<dbReference type="GO" id="GO:0004601">
    <property type="term" value="F:peroxidase activity"/>
    <property type="evidence" value="ECO:0007669"/>
    <property type="project" value="UniProtKB-KW"/>
</dbReference>
<name>A0ABS8MP77_9FLAO</name>
<dbReference type="EMBL" id="JAJJMO010000001">
    <property type="protein sequence ID" value="MCC9070563.1"/>
    <property type="molecule type" value="Genomic_DNA"/>
</dbReference>
<reference evidence="1" key="1">
    <citation type="submission" date="2021-11" db="EMBL/GenBank/DDBJ databases">
        <title>Description of novel Flavobacterium species.</title>
        <authorList>
            <person name="Saticioglu I.B."/>
            <person name="Ay H."/>
            <person name="Altun S."/>
            <person name="Duman M."/>
        </authorList>
    </citation>
    <scope>NUCLEOTIDE SEQUENCE</scope>
    <source>
        <strain evidence="1">F-65</strain>
    </source>
</reference>
<keyword evidence="1" id="KW-0575">Peroxidase</keyword>
<dbReference type="RefSeq" id="WP_229987295.1">
    <property type="nucleotide sequence ID" value="NZ_JAJJMO010000001.1"/>
</dbReference>